<evidence type="ECO:0000256" key="12">
    <source>
        <dbReference type="ARBA" id="ARBA00022842"/>
    </source>
</evidence>
<evidence type="ECO:0000256" key="16">
    <source>
        <dbReference type="ARBA" id="ARBA00023209"/>
    </source>
</evidence>
<keyword evidence="13" id="KW-0443">Lipid metabolism</keyword>
<dbReference type="EMBL" id="JAKOGI010001693">
    <property type="protein sequence ID" value="KAJ8424392.1"/>
    <property type="molecule type" value="Genomic_DNA"/>
</dbReference>
<keyword evidence="8" id="KW-0444">Lipid biosynthesis</keyword>
<comment type="pathway">
    <text evidence="3">Phospholipid metabolism; CDP-diacylglycerol biosynthesis; CDP-diacylglycerol from sn-glycerol 3-phosphate: step 3/3.</text>
</comment>
<dbReference type="PANTHER" id="PTHR13619">
    <property type="entry name" value="PHOSPHATIDATE CYTIDYLYLTRANSFERASE, MITOCHONDRIAL"/>
    <property type="match status" value="1"/>
</dbReference>
<comment type="caution">
    <text evidence="19">The sequence shown here is derived from an EMBL/GenBank/DDBJ whole genome shotgun (WGS) entry which is preliminary data.</text>
</comment>
<dbReference type="GO" id="GO:0004605">
    <property type="term" value="F:phosphatidate cytidylyltransferase activity"/>
    <property type="evidence" value="ECO:0007669"/>
    <property type="project" value="UniProtKB-EC"/>
</dbReference>
<comment type="cofactor">
    <cofactor evidence="1">
        <name>Mg(2+)</name>
        <dbReference type="ChEBI" id="CHEBI:18420"/>
    </cofactor>
</comment>
<keyword evidence="9" id="KW-0808">Transferase</keyword>
<dbReference type="GO" id="GO:0005743">
    <property type="term" value="C:mitochondrial inner membrane"/>
    <property type="evidence" value="ECO:0007669"/>
    <property type="project" value="UniProtKB-SubCell"/>
</dbReference>
<evidence type="ECO:0000256" key="10">
    <source>
        <dbReference type="ARBA" id="ARBA00022695"/>
    </source>
</evidence>
<comment type="pathway">
    <text evidence="4">Lipid metabolism.</text>
</comment>
<evidence type="ECO:0000256" key="15">
    <source>
        <dbReference type="ARBA" id="ARBA00023136"/>
    </source>
</evidence>
<keyword evidence="10" id="KW-0548">Nucleotidyltransferase</keyword>
<evidence type="ECO:0000256" key="6">
    <source>
        <dbReference type="ARBA" id="ARBA00012487"/>
    </source>
</evidence>
<dbReference type="Proteomes" id="UP001153076">
    <property type="component" value="Unassembled WGS sequence"/>
</dbReference>
<evidence type="ECO:0000256" key="8">
    <source>
        <dbReference type="ARBA" id="ARBA00022516"/>
    </source>
</evidence>
<evidence type="ECO:0000256" key="1">
    <source>
        <dbReference type="ARBA" id="ARBA00001946"/>
    </source>
</evidence>
<proteinExistence type="inferred from homology"/>
<dbReference type="OrthoDB" id="912712at2759"/>
<evidence type="ECO:0000256" key="2">
    <source>
        <dbReference type="ARBA" id="ARBA00004443"/>
    </source>
</evidence>
<dbReference type="EC" id="2.7.7.41" evidence="6"/>
<keyword evidence="12" id="KW-0460">Magnesium</keyword>
<keyword evidence="16" id="KW-0594">Phospholipid biosynthesis</keyword>
<name>A0A9Q1GS19_9CARY</name>
<comment type="subcellular location">
    <subcellularLocation>
        <location evidence="2">Mitochondrion inner membrane</location>
        <topology evidence="2">Peripheral membrane protein</topology>
        <orientation evidence="2">Matrix side</orientation>
    </subcellularLocation>
</comment>
<evidence type="ECO:0000256" key="5">
    <source>
        <dbReference type="ARBA" id="ARBA00005458"/>
    </source>
</evidence>
<evidence type="ECO:0000256" key="17">
    <source>
        <dbReference type="ARBA" id="ARBA00023264"/>
    </source>
</evidence>
<sequence>MFDVWAAEKLNVAVHLKDCGLPAAETLVSCLPKSVRSYVGMSLGEQQSMNTGSVHEVVIKSRAEAANCVEKFVRRKVMVSSARQAVSGLLTVGIGRASRYLANKNMASCTPWENGTHFKISSIMHFAHMVVHVAYPRFDPIDNMMRHVSLCTPKYDCSESEEIPGCRPFCPSRLDKQSQVLKDWKQ</sequence>
<dbReference type="Pfam" id="PF09139">
    <property type="entry name" value="Tam41_Mmp37"/>
    <property type="match status" value="1"/>
</dbReference>
<evidence type="ECO:0000256" key="14">
    <source>
        <dbReference type="ARBA" id="ARBA00023128"/>
    </source>
</evidence>
<keyword evidence="14" id="KW-0496">Mitochondrion</keyword>
<evidence type="ECO:0000256" key="9">
    <source>
        <dbReference type="ARBA" id="ARBA00022679"/>
    </source>
</evidence>
<evidence type="ECO:0000256" key="3">
    <source>
        <dbReference type="ARBA" id="ARBA00005119"/>
    </source>
</evidence>
<evidence type="ECO:0000256" key="7">
    <source>
        <dbReference type="ARBA" id="ARBA00018337"/>
    </source>
</evidence>
<dbReference type="InterPro" id="IPR015222">
    <property type="entry name" value="Tam41"/>
</dbReference>
<protein>
    <recommendedName>
        <fullName evidence="7">Phosphatidate cytidylyltransferase, mitochondrial</fullName>
        <ecNumber evidence="6">2.7.7.41</ecNumber>
    </recommendedName>
    <alternativeName>
        <fullName evidence="18">CDP-diacylglycerol synthase</fullName>
    </alternativeName>
</protein>
<dbReference type="PANTHER" id="PTHR13619:SF0">
    <property type="entry name" value="PHOSPHATIDATE CYTIDYLYLTRANSFERASE, MITOCHONDRIAL"/>
    <property type="match status" value="1"/>
</dbReference>
<reference evidence="19" key="1">
    <citation type="submission" date="2022-04" db="EMBL/GenBank/DDBJ databases">
        <title>Carnegiea gigantea Genome sequencing and assembly v2.</title>
        <authorList>
            <person name="Copetti D."/>
            <person name="Sanderson M.J."/>
            <person name="Burquez A."/>
            <person name="Wojciechowski M.F."/>
        </authorList>
    </citation>
    <scope>NUCLEOTIDE SEQUENCE</scope>
    <source>
        <strain evidence="19">SGP5-SGP5p</strain>
        <tissue evidence="19">Aerial part</tissue>
    </source>
</reference>
<accession>A0A9Q1GS19</accession>
<dbReference type="AlphaFoldDB" id="A0A9Q1GS19"/>
<dbReference type="GO" id="GO:0016024">
    <property type="term" value="P:CDP-diacylglycerol biosynthetic process"/>
    <property type="evidence" value="ECO:0007669"/>
    <property type="project" value="TreeGrafter"/>
</dbReference>
<keyword evidence="11" id="KW-0999">Mitochondrion inner membrane</keyword>
<evidence type="ECO:0000256" key="18">
    <source>
        <dbReference type="ARBA" id="ARBA00029893"/>
    </source>
</evidence>
<keyword evidence="20" id="KW-1185">Reference proteome</keyword>
<keyword evidence="15" id="KW-0472">Membrane</keyword>
<keyword evidence="17" id="KW-1208">Phospholipid metabolism</keyword>
<evidence type="ECO:0000256" key="4">
    <source>
        <dbReference type="ARBA" id="ARBA00005189"/>
    </source>
</evidence>
<evidence type="ECO:0000313" key="19">
    <source>
        <dbReference type="EMBL" id="KAJ8424392.1"/>
    </source>
</evidence>
<evidence type="ECO:0000256" key="13">
    <source>
        <dbReference type="ARBA" id="ARBA00023098"/>
    </source>
</evidence>
<organism evidence="19 20">
    <name type="scientific">Carnegiea gigantea</name>
    <dbReference type="NCBI Taxonomy" id="171969"/>
    <lineage>
        <taxon>Eukaryota</taxon>
        <taxon>Viridiplantae</taxon>
        <taxon>Streptophyta</taxon>
        <taxon>Embryophyta</taxon>
        <taxon>Tracheophyta</taxon>
        <taxon>Spermatophyta</taxon>
        <taxon>Magnoliopsida</taxon>
        <taxon>eudicotyledons</taxon>
        <taxon>Gunneridae</taxon>
        <taxon>Pentapetalae</taxon>
        <taxon>Caryophyllales</taxon>
        <taxon>Cactineae</taxon>
        <taxon>Cactaceae</taxon>
        <taxon>Cactoideae</taxon>
        <taxon>Echinocereeae</taxon>
        <taxon>Carnegiea</taxon>
    </lineage>
</organism>
<dbReference type="GO" id="GO:0032049">
    <property type="term" value="P:cardiolipin biosynthetic process"/>
    <property type="evidence" value="ECO:0007669"/>
    <property type="project" value="InterPro"/>
</dbReference>
<comment type="similarity">
    <text evidence="5">Belongs to the TAM41 family.</text>
</comment>
<gene>
    <name evidence="19" type="ORF">Cgig2_013814</name>
</gene>
<evidence type="ECO:0000256" key="11">
    <source>
        <dbReference type="ARBA" id="ARBA00022792"/>
    </source>
</evidence>
<evidence type="ECO:0000313" key="20">
    <source>
        <dbReference type="Proteomes" id="UP001153076"/>
    </source>
</evidence>